<dbReference type="InterPro" id="IPR035897">
    <property type="entry name" value="Toll_tir_struct_dom_sf"/>
</dbReference>
<protein>
    <recommendedName>
        <fullName evidence="2">TIR domain-containing protein</fullName>
    </recommendedName>
</protein>
<dbReference type="InterPro" id="IPR000157">
    <property type="entry name" value="TIR_dom"/>
</dbReference>
<evidence type="ECO:0000256" key="1">
    <source>
        <dbReference type="SAM" id="MobiDB-lite"/>
    </source>
</evidence>
<feature type="compositionally biased region" description="Basic and acidic residues" evidence="1">
    <location>
        <begin position="160"/>
        <end position="170"/>
    </location>
</feature>
<dbReference type="Gene3D" id="3.40.50.10140">
    <property type="entry name" value="Toll/interleukin-1 receptor homology (TIR) domain"/>
    <property type="match status" value="1"/>
</dbReference>
<keyword evidence="4" id="KW-1185">Reference proteome</keyword>
<proteinExistence type="predicted"/>
<accession>A0AAD9NVK9</accession>
<evidence type="ECO:0000259" key="2">
    <source>
        <dbReference type="Pfam" id="PF13676"/>
    </source>
</evidence>
<comment type="caution">
    <text evidence="3">The sequence shown here is derived from an EMBL/GenBank/DDBJ whole genome shotgun (WGS) entry which is preliminary data.</text>
</comment>
<sequence length="244" mass="27295">MISYQWSSQVLMKRISSRLKEAGYKVWMDVDNMSKSPLEAMAAAVEDACVVLIAASRKYKDSESCRTEGVYAFQLRRDIVPLIVEPGYKPDGWLGPLVLNNLYFDFAKETTVFDKKMQDLIRELGSRGKPSSQTKHDEALVQKVVDSSTVRSPPMLPNNHESDNRGHGEDYIDGPCEPTVVKQPIRVAVLPPADDSTGSGSCLYCCRPCYRHVKIHPEEQQDGQPNGARAVHISWCCSVVDVEF</sequence>
<dbReference type="SUPFAM" id="SSF52200">
    <property type="entry name" value="Toll/Interleukin receptor TIR domain"/>
    <property type="match status" value="1"/>
</dbReference>
<organism evidence="3 4">
    <name type="scientific">Ridgeia piscesae</name>
    <name type="common">Tubeworm</name>
    <dbReference type="NCBI Taxonomy" id="27915"/>
    <lineage>
        <taxon>Eukaryota</taxon>
        <taxon>Metazoa</taxon>
        <taxon>Spiralia</taxon>
        <taxon>Lophotrochozoa</taxon>
        <taxon>Annelida</taxon>
        <taxon>Polychaeta</taxon>
        <taxon>Sedentaria</taxon>
        <taxon>Canalipalpata</taxon>
        <taxon>Sabellida</taxon>
        <taxon>Siboglinidae</taxon>
        <taxon>Ridgeia</taxon>
    </lineage>
</organism>
<dbReference type="EMBL" id="JAODUO010000402">
    <property type="protein sequence ID" value="KAK2181359.1"/>
    <property type="molecule type" value="Genomic_DNA"/>
</dbReference>
<dbReference type="PANTHER" id="PTHR46270:SF2">
    <property type="entry name" value="TIR DOMAIN-CONTAINING PROTEIN"/>
    <property type="match status" value="1"/>
</dbReference>
<dbReference type="PANTHER" id="PTHR46270">
    <property type="entry name" value="ARMADILLO-TYPE FOLD-RELATED"/>
    <property type="match status" value="1"/>
</dbReference>
<dbReference type="GO" id="GO:0007165">
    <property type="term" value="P:signal transduction"/>
    <property type="evidence" value="ECO:0007669"/>
    <property type="project" value="InterPro"/>
</dbReference>
<evidence type="ECO:0000313" key="4">
    <source>
        <dbReference type="Proteomes" id="UP001209878"/>
    </source>
</evidence>
<evidence type="ECO:0000313" key="3">
    <source>
        <dbReference type="EMBL" id="KAK2181359.1"/>
    </source>
</evidence>
<dbReference type="Proteomes" id="UP001209878">
    <property type="component" value="Unassembled WGS sequence"/>
</dbReference>
<feature type="region of interest" description="Disordered" evidence="1">
    <location>
        <begin position="146"/>
        <end position="174"/>
    </location>
</feature>
<dbReference type="AlphaFoldDB" id="A0AAD9NVK9"/>
<feature type="domain" description="TIR" evidence="2">
    <location>
        <begin position="1"/>
        <end position="119"/>
    </location>
</feature>
<gene>
    <name evidence="3" type="ORF">NP493_403g09014</name>
</gene>
<reference evidence="3" key="1">
    <citation type="journal article" date="2023" name="Mol. Biol. Evol.">
        <title>Third-Generation Sequencing Reveals the Adaptive Role of the Epigenome in Three Deep-Sea Polychaetes.</title>
        <authorList>
            <person name="Perez M."/>
            <person name="Aroh O."/>
            <person name="Sun Y."/>
            <person name="Lan Y."/>
            <person name="Juniper S.K."/>
            <person name="Young C.R."/>
            <person name="Angers B."/>
            <person name="Qian P.Y."/>
        </authorList>
    </citation>
    <scope>NUCLEOTIDE SEQUENCE</scope>
    <source>
        <strain evidence="3">R07B-5</strain>
    </source>
</reference>
<name>A0AAD9NVK9_RIDPI</name>
<dbReference type="Pfam" id="PF13676">
    <property type="entry name" value="TIR_2"/>
    <property type="match status" value="1"/>
</dbReference>